<evidence type="ECO:0000256" key="2">
    <source>
        <dbReference type="ARBA" id="ARBA00022448"/>
    </source>
</evidence>
<feature type="transmembrane region" description="Helical" evidence="7">
    <location>
        <begin position="73"/>
        <end position="94"/>
    </location>
</feature>
<evidence type="ECO:0000256" key="3">
    <source>
        <dbReference type="ARBA" id="ARBA00022475"/>
    </source>
</evidence>
<comment type="subcellular location">
    <subcellularLocation>
        <location evidence="1 7">Cell membrane</location>
        <topology evidence="1 7">Multi-pass membrane protein</topology>
    </subcellularLocation>
</comment>
<comment type="caution">
    <text evidence="9">The sequence shown here is derived from an EMBL/GenBank/DDBJ whole genome shotgun (WGS) entry which is preliminary data.</text>
</comment>
<keyword evidence="4 7" id="KW-0812">Transmembrane</keyword>
<proteinExistence type="inferred from homology"/>
<organism evidence="9 10">
    <name type="scientific">Gordoniibacillus kamchatkensis</name>
    <dbReference type="NCBI Taxonomy" id="1590651"/>
    <lineage>
        <taxon>Bacteria</taxon>
        <taxon>Bacillati</taxon>
        <taxon>Bacillota</taxon>
        <taxon>Bacilli</taxon>
        <taxon>Bacillales</taxon>
        <taxon>Paenibacillaceae</taxon>
        <taxon>Gordoniibacillus</taxon>
    </lineage>
</organism>
<dbReference type="InterPro" id="IPR035906">
    <property type="entry name" value="MetI-like_sf"/>
</dbReference>
<dbReference type="InterPro" id="IPR000515">
    <property type="entry name" value="MetI-like"/>
</dbReference>
<dbReference type="InterPro" id="IPR051393">
    <property type="entry name" value="ABC_transporter_permease"/>
</dbReference>
<evidence type="ECO:0000256" key="6">
    <source>
        <dbReference type="ARBA" id="ARBA00023136"/>
    </source>
</evidence>
<dbReference type="PROSITE" id="PS50928">
    <property type="entry name" value="ABC_TM1"/>
    <property type="match status" value="1"/>
</dbReference>
<evidence type="ECO:0000259" key="8">
    <source>
        <dbReference type="PROSITE" id="PS50928"/>
    </source>
</evidence>
<sequence length="296" mass="33340">MTKSELRETAYMYTFTAPWIIGFIQFIGGPIVVSGYYSLTRYDIANAPVFIGLKNYIDLFQNELFWKSAGVTLYYTLVGVPAGLFISLLAAMLLNVAIPGQRLFRTIVYMPSVVSGVSLSLLWLWLLNPDFGAVNMFIYNVFHVQGPGWLTDQKWVIPSLIMMSFWTLGNHVVIYIAGLKGVPANLYEAAQIDGASKLRQFWNITVPMVSPVTLFLLITGIIGSFQVFVQASVMTDGGPNYASYFYVYYLYQQAFKSFNLGYASAMAWILFVFVGALTWFMMKLSGKWVHYEGGEQ</sequence>
<keyword evidence="6 7" id="KW-0472">Membrane</keyword>
<accession>A0ABR5AJB7</accession>
<dbReference type="PANTHER" id="PTHR30193:SF1">
    <property type="entry name" value="ABC TRANSPORTER PERMEASE PROTEIN YESP-RELATED"/>
    <property type="match status" value="1"/>
</dbReference>
<feature type="transmembrane region" description="Helical" evidence="7">
    <location>
        <begin position="106"/>
        <end position="126"/>
    </location>
</feature>
<evidence type="ECO:0000256" key="5">
    <source>
        <dbReference type="ARBA" id="ARBA00022989"/>
    </source>
</evidence>
<feature type="transmembrane region" description="Helical" evidence="7">
    <location>
        <begin position="260"/>
        <end position="280"/>
    </location>
</feature>
<gene>
    <name evidence="9" type="ORF">SD70_10590</name>
</gene>
<keyword evidence="10" id="KW-1185">Reference proteome</keyword>
<feature type="transmembrane region" description="Helical" evidence="7">
    <location>
        <begin position="12"/>
        <end position="33"/>
    </location>
</feature>
<keyword evidence="5 7" id="KW-1133">Transmembrane helix</keyword>
<keyword evidence="3" id="KW-1003">Cell membrane</keyword>
<evidence type="ECO:0000256" key="1">
    <source>
        <dbReference type="ARBA" id="ARBA00004651"/>
    </source>
</evidence>
<evidence type="ECO:0000256" key="4">
    <source>
        <dbReference type="ARBA" id="ARBA00022692"/>
    </source>
</evidence>
<dbReference type="EMBL" id="JXAK01000015">
    <property type="protein sequence ID" value="KIL40928.1"/>
    <property type="molecule type" value="Genomic_DNA"/>
</dbReference>
<feature type="transmembrane region" description="Helical" evidence="7">
    <location>
        <begin position="155"/>
        <end position="177"/>
    </location>
</feature>
<evidence type="ECO:0000313" key="9">
    <source>
        <dbReference type="EMBL" id="KIL40928.1"/>
    </source>
</evidence>
<reference evidence="9 10" key="1">
    <citation type="submission" date="2014-12" db="EMBL/GenBank/DDBJ databases">
        <title>Draft genome sequence of Paenibacillus kamchatkensis strain B-2647.</title>
        <authorList>
            <person name="Karlyshev A.V."/>
            <person name="Kudryashova E.B."/>
        </authorList>
    </citation>
    <scope>NUCLEOTIDE SEQUENCE [LARGE SCALE GENOMIC DNA]</scope>
    <source>
        <strain evidence="9 10">VKM B-2647</strain>
    </source>
</reference>
<dbReference type="SUPFAM" id="SSF161098">
    <property type="entry name" value="MetI-like"/>
    <property type="match status" value="1"/>
</dbReference>
<dbReference type="Proteomes" id="UP000031967">
    <property type="component" value="Unassembled WGS sequence"/>
</dbReference>
<dbReference type="CDD" id="cd06261">
    <property type="entry name" value="TM_PBP2"/>
    <property type="match status" value="1"/>
</dbReference>
<name>A0ABR5AJB7_9BACL</name>
<dbReference type="Pfam" id="PF00528">
    <property type="entry name" value="BPD_transp_1"/>
    <property type="match status" value="1"/>
</dbReference>
<feature type="transmembrane region" description="Helical" evidence="7">
    <location>
        <begin position="206"/>
        <end position="229"/>
    </location>
</feature>
<evidence type="ECO:0000256" key="7">
    <source>
        <dbReference type="RuleBase" id="RU363032"/>
    </source>
</evidence>
<comment type="similarity">
    <text evidence="7">Belongs to the binding-protein-dependent transport system permease family.</text>
</comment>
<keyword evidence="2 7" id="KW-0813">Transport</keyword>
<dbReference type="Gene3D" id="1.10.3720.10">
    <property type="entry name" value="MetI-like"/>
    <property type="match status" value="1"/>
</dbReference>
<feature type="domain" description="ABC transmembrane type-1" evidence="8">
    <location>
        <begin position="69"/>
        <end position="281"/>
    </location>
</feature>
<evidence type="ECO:0000313" key="10">
    <source>
        <dbReference type="Proteomes" id="UP000031967"/>
    </source>
</evidence>
<dbReference type="PANTHER" id="PTHR30193">
    <property type="entry name" value="ABC TRANSPORTER PERMEASE PROTEIN"/>
    <property type="match status" value="1"/>
</dbReference>
<protein>
    <submittedName>
        <fullName evidence="9">ABC transporter permease</fullName>
    </submittedName>
</protein>